<dbReference type="PANTHER" id="PTHR43547">
    <property type="entry name" value="TWO-COMPONENT HISTIDINE KINASE"/>
    <property type="match status" value="1"/>
</dbReference>
<dbReference type="PANTHER" id="PTHR43547:SF2">
    <property type="entry name" value="HYBRID SIGNAL TRANSDUCTION HISTIDINE KINASE C"/>
    <property type="match status" value="1"/>
</dbReference>
<evidence type="ECO:0000256" key="2">
    <source>
        <dbReference type="ARBA" id="ARBA00012438"/>
    </source>
</evidence>
<feature type="domain" description="Histidine kinase" evidence="4">
    <location>
        <begin position="24"/>
        <end position="238"/>
    </location>
</feature>
<keyword evidence="3" id="KW-0597">Phosphoprotein</keyword>
<dbReference type="InterPro" id="IPR003594">
    <property type="entry name" value="HATPase_dom"/>
</dbReference>
<evidence type="ECO:0000256" key="1">
    <source>
        <dbReference type="ARBA" id="ARBA00000085"/>
    </source>
</evidence>
<dbReference type="RefSeq" id="WP_376918211.1">
    <property type="nucleotide sequence ID" value="NZ_JBHRSW010000004.1"/>
</dbReference>
<dbReference type="GO" id="GO:0016301">
    <property type="term" value="F:kinase activity"/>
    <property type="evidence" value="ECO:0007669"/>
    <property type="project" value="UniProtKB-KW"/>
</dbReference>
<evidence type="ECO:0000313" key="6">
    <source>
        <dbReference type="Proteomes" id="UP001595478"/>
    </source>
</evidence>
<protein>
    <recommendedName>
        <fullName evidence="2">histidine kinase</fullName>
        <ecNumber evidence="2">2.7.13.3</ecNumber>
    </recommendedName>
</protein>
<dbReference type="EMBL" id="JBHRSW010000004">
    <property type="protein sequence ID" value="MFC3120068.1"/>
    <property type="molecule type" value="Genomic_DNA"/>
</dbReference>
<dbReference type="Proteomes" id="UP001595478">
    <property type="component" value="Unassembled WGS sequence"/>
</dbReference>
<dbReference type="SUPFAM" id="SSF55874">
    <property type="entry name" value="ATPase domain of HSP90 chaperone/DNA topoisomerase II/histidine kinase"/>
    <property type="match status" value="1"/>
</dbReference>
<evidence type="ECO:0000256" key="3">
    <source>
        <dbReference type="ARBA" id="ARBA00022553"/>
    </source>
</evidence>
<dbReference type="InterPro" id="IPR004358">
    <property type="entry name" value="Sig_transdc_His_kin-like_C"/>
</dbReference>
<proteinExistence type="predicted"/>
<sequence length="238" mass="26467">MSQISTAESAHVPEQIEFTSVMAVAIHDMKNSLSLLIQSIEQMANSFPEEAVEVLDKLNAVHYEANRMNTTLVQVLSLYKASVEALPINVDEVYVGDLIEEIIESNAVYIKQKDIQVSADVDEDLSWYFDRDLVYMLVYDVIINAIRYGCSSVSLRAYIDNQQLVIQVEDDGPGYPPAMLEMSTIELTQQCISEGRTGLGLFFARLIAQTHKNQGKQGNITLSNSPITGGSIFKLQLP</sequence>
<name>A0ABV7FLG6_9ALTE</name>
<evidence type="ECO:0000313" key="5">
    <source>
        <dbReference type="EMBL" id="MFC3120068.1"/>
    </source>
</evidence>
<evidence type="ECO:0000259" key="4">
    <source>
        <dbReference type="PROSITE" id="PS50109"/>
    </source>
</evidence>
<gene>
    <name evidence="5" type="ORF">ACFOHL_00370</name>
</gene>
<dbReference type="EC" id="2.7.13.3" evidence="2"/>
<comment type="catalytic activity">
    <reaction evidence="1">
        <text>ATP + protein L-histidine = ADP + protein N-phospho-L-histidine.</text>
        <dbReference type="EC" id="2.7.13.3"/>
    </reaction>
</comment>
<reference evidence="6" key="1">
    <citation type="journal article" date="2019" name="Int. J. Syst. Evol. Microbiol.">
        <title>The Global Catalogue of Microorganisms (GCM) 10K type strain sequencing project: providing services to taxonomists for standard genome sequencing and annotation.</title>
        <authorList>
            <consortium name="The Broad Institute Genomics Platform"/>
            <consortium name="The Broad Institute Genome Sequencing Center for Infectious Disease"/>
            <person name="Wu L."/>
            <person name="Ma J."/>
        </authorList>
    </citation>
    <scope>NUCLEOTIDE SEQUENCE [LARGE SCALE GENOMIC DNA]</scope>
    <source>
        <strain evidence="6">KCTC 52473</strain>
    </source>
</reference>
<keyword evidence="5" id="KW-0808">Transferase</keyword>
<organism evidence="5 6">
    <name type="scientific">Agaribacter flavus</name>
    <dbReference type="NCBI Taxonomy" id="1902781"/>
    <lineage>
        <taxon>Bacteria</taxon>
        <taxon>Pseudomonadati</taxon>
        <taxon>Pseudomonadota</taxon>
        <taxon>Gammaproteobacteria</taxon>
        <taxon>Alteromonadales</taxon>
        <taxon>Alteromonadaceae</taxon>
        <taxon>Agaribacter</taxon>
    </lineage>
</organism>
<dbReference type="PROSITE" id="PS50109">
    <property type="entry name" value="HIS_KIN"/>
    <property type="match status" value="1"/>
</dbReference>
<dbReference type="Gene3D" id="3.30.565.10">
    <property type="entry name" value="Histidine kinase-like ATPase, C-terminal domain"/>
    <property type="match status" value="1"/>
</dbReference>
<comment type="caution">
    <text evidence="5">The sequence shown here is derived from an EMBL/GenBank/DDBJ whole genome shotgun (WGS) entry which is preliminary data.</text>
</comment>
<keyword evidence="5" id="KW-0418">Kinase</keyword>
<accession>A0ABV7FLG6</accession>
<dbReference type="Pfam" id="PF02518">
    <property type="entry name" value="HATPase_c"/>
    <property type="match status" value="1"/>
</dbReference>
<dbReference type="PRINTS" id="PR00344">
    <property type="entry name" value="BCTRLSENSOR"/>
</dbReference>
<dbReference type="InterPro" id="IPR005467">
    <property type="entry name" value="His_kinase_dom"/>
</dbReference>
<keyword evidence="6" id="KW-1185">Reference proteome</keyword>
<dbReference type="InterPro" id="IPR036890">
    <property type="entry name" value="HATPase_C_sf"/>
</dbReference>